<evidence type="ECO:0000313" key="7">
    <source>
        <dbReference type="EMBL" id="SVC26456.1"/>
    </source>
</evidence>
<organism evidence="7">
    <name type="scientific">marine metagenome</name>
    <dbReference type="NCBI Taxonomy" id="408172"/>
    <lineage>
        <taxon>unclassified sequences</taxon>
        <taxon>metagenomes</taxon>
        <taxon>ecological metagenomes</taxon>
    </lineage>
</organism>
<dbReference type="InterPro" id="IPR013221">
    <property type="entry name" value="Mur_ligase_cen"/>
</dbReference>
<dbReference type="InterPro" id="IPR005762">
    <property type="entry name" value="MurD"/>
</dbReference>
<dbReference type="PANTHER" id="PTHR43692">
    <property type="entry name" value="UDP-N-ACETYLMURAMOYLALANINE--D-GLUTAMATE LIGASE"/>
    <property type="match status" value="1"/>
</dbReference>
<evidence type="ECO:0000256" key="4">
    <source>
        <dbReference type="ARBA" id="ARBA00022840"/>
    </source>
</evidence>
<feature type="domain" description="Mur ligase central" evidence="6">
    <location>
        <begin position="113"/>
        <end position="174"/>
    </location>
</feature>
<dbReference type="GO" id="GO:0008360">
    <property type="term" value="P:regulation of cell shape"/>
    <property type="evidence" value="ECO:0007669"/>
    <property type="project" value="InterPro"/>
</dbReference>
<keyword evidence="4" id="KW-0067">ATP-binding</keyword>
<dbReference type="GO" id="GO:0005524">
    <property type="term" value="F:ATP binding"/>
    <property type="evidence" value="ECO:0007669"/>
    <property type="project" value="UniProtKB-KW"/>
</dbReference>
<keyword evidence="1" id="KW-0436">Ligase</keyword>
<dbReference type="PROSITE" id="PS01011">
    <property type="entry name" value="FOLYLPOLYGLU_SYNT_1"/>
    <property type="match status" value="1"/>
</dbReference>
<dbReference type="Pfam" id="PF08245">
    <property type="entry name" value="Mur_ligase_M"/>
    <property type="match status" value="1"/>
</dbReference>
<name>A0A382KQA4_9ZZZZ</name>
<dbReference type="PANTHER" id="PTHR43692:SF1">
    <property type="entry name" value="UDP-N-ACETYLMURAMOYLALANINE--D-GLUTAMATE LIGASE"/>
    <property type="match status" value="1"/>
</dbReference>
<dbReference type="AlphaFoldDB" id="A0A382KQA4"/>
<dbReference type="SUPFAM" id="SSF53623">
    <property type="entry name" value="MurD-like peptide ligases, catalytic domain"/>
    <property type="match status" value="1"/>
</dbReference>
<dbReference type="EMBL" id="UINC01082045">
    <property type="protein sequence ID" value="SVC26456.1"/>
    <property type="molecule type" value="Genomic_DNA"/>
</dbReference>
<dbReference type="InterPro" id="IPR018109">
    <property type="entry name" value="Folylpolyglutamate_synth_CS"/>
</dbReference>
<dbReference type="GO" id="GO:0004326">
    <property type="term" value="F:tetrahydrofolylpolyglutamate synthase activity"/>
    <property type="evidence" value="ECO:0007669"/>
    <property type="project" value="InterPro"/>
</dbReference>
<proteinExistence type="predicted"/>
<protein>
    <recommendedName>
        <fullName evidence="6">Mur ligase central domain-containing protein</fullName>
    </recommendedName>
</protein>
<keyword evidence="5" id="KW-0131">Cell cycle</keyword>
<feature type="non-terminal residue" evidence="7">
    <location>
        <position position="179"/>
    </location>
</feature>
<keyword evidence="2" id="KW-0132">Cell division</keyword>
<dbReference type="GO" id="GO:0005737">
    <property type="term" value="C:cytoplasm"/>
    <property type="evidence" value="ECO:0007669"/>
    <property type="project" value="InterPro"/>
</dbReference>
<evidence type="ECO:0000256" key="2">
    <source>
        <dbReference type="ARBA" id="ARBA00022618"/>
    </source>
</evidence>
<evidence type="ECO:0000256" key="3">
    <source>
        <dbReference type="ARBA" id="ARBA00022741"/>
    </source>
</evidence>
<accession>A0A382KQA4</accession>
<dbReference type="InterPro" id="IPR036565">
    <property type="entry name" value="Mur-like_cat_sf"/>
</dbReference>
<gene>
    <name evidence="7" type="ORF">METZ01_LOCUS279310</name>
</gene>
<dbReference type="Gene3D" id="3.40.1190.10">
    <property type="entry name" value="Mur-like, catalytic domain"/>
    <property type="match status" value="1"/>
</dbReference>
<evidence type="ECO:0000256" key="1">
    <source>
        <dbReference type="ARBA" id="ARBA00022598"/>
    </source>
</evidence>
<dbReference type="SUPFAM" id="SSF51984">
    <property type="entry name" value="MurCD N-terminal domain"/>
    <property type="match status" value="1"/>
</dbReference>
<keyword evidence="3" id="KW-0547">Nucleotide-binding</keyword>
<evidence type="ECO:0000256" key="5">
    <source>
        <dbReference type="ARBA" id="ARBA00023306"/>
    </source>
</evidence>
<sequence>MMLEGRRISVVGLAASGKAAAKLALERGGEVHVSDLRTDTATHASGAELRALGAKVDLGEHPMERITAAQTVVVSPGIPPHAPVLRELSQRSIRWISEPEFAFGFFDGSLIAVTGTNGKTTTAVLVAHLLQEDGQEVALGGNIGRTFGPPASELALRGGGPHWYVVEMSSFQLAAIDSF</sequence>
<dbReference type="Gene3D" id="3.40.50.720">
    <property type="entry name" value="NAD(P)-binding Rossmann-like Domain"/>
    <property type="match status" value="1"/>
</dbReference>
<dbReference type="Pfam" id="PF21799">
    <property type="entry name" value="MurD-like_N"/>
    <property type="match status" value="1"/>
</dbReference>
<reference evidence="7" key="1">
    <citation type="submission" date="2018-05" db="EMBL/GenBank/DDBJ databases">
        <authorList>
            <person name="Lanie J.A."/>
            <person name="Ng W.-L."/>
            <person name="Kazmierczak K.M."/>
            <person name="Andrzejewski T.M."/>
            <person name="Davidsen T.M."/>
            <person name="Wayne K.J."/>
            <person name="Tettelin H."/>
            <person name="Glass J.I."/>
            <person name="Rusch D."/>
            <person name="Podicherti R."/>
            <person name="Tsui H.-C.T."/>
            <person name="Winkler M.E."/>
        </authorList>
    </citation>
    <scope>NUCLEOTIDE SEQUENCE</scope>
</reference>
<dbReference type="GO" id="GO:0008764">
    <property type="term" value="F:UDP-N-acetylmuramoylalanine-D-glutamate ligase activity"/>
    <property type="evidence" value="ECO:0007669"/>
    <property type="project" value="InterPro"/>
</dbReference>
<dbReference type="GO" id="GO:0051301">
    <property type="term" value="P:cell division"/>
    <property type="evidence" value="ECO:0007669"/>
    <property type="project" value="UniProtKB-KW"/>
</dbReference>
<evidence type="ECO:0000259" key="6">
    <source>
        <dbReference type="Pfam" id="PF08245"/>
    </source>
</evidence>